<feature type="region of interest" description="Disordered" evidence="8">
    <location>
        <begin position="109"/>
        <end position="205"/>
    </location>
</feature>
<feature type="compositionally biased region" description="Polar residues" evidence="8">
    <location>
        <begin position="1"/>
        <end position="15"/>
    </location>
</feature>
<dbReference type="Proteomes" id="UP001197093">
    <property type="component" value="Unassembled WGS sequence"/>
</dbReference>
<comment type="similarity">
    <text evidence="2">Belongs to the amino acid/polyamine transporter 2 family.</text>
</comment>
<feature type="transmembrane region" description="Helical" evidence="9">
    <location>
        <begin position="425"/>
        <end position="445"/>
    </location>
</feature>
<evidence type="ECO:0000256" key="3">
    <source>
        <dbReference type="ARBA" id="ARBA00022448"/>
    </source>
</evidence>
<feature type="region of interest" description="Disordered" evidence="8">
    <location>
        <begin position="1"/>
        <end position="20"/>
    </location>
</feature>
<evidence type="ECO:0000256" key="7">
    <source>
        <dbReference type="ARBA" id="ARBA00023136"/>
    </source>
</evidence>
<evidence type="ECO:0000256" key="4">
    <source>
        <dbReference type="ARBA" id="ARBA00022692"/>
    </source>
</evidence>
<evidence type="ECO:0000313" key="11">
    <source>
        <dbReference type="EMBL" id="KAG7290508.1"/>
    </source>
</evidence>
<evidence type="ECO:0000259" key="10">
    <source>
        <dbReference type="Pfam" id="PF01490"/>
    </source>
</evidence>
<protein>
    <recommendedName>
        <fullName evidence="10">Amino acid transporter transmembrane domain-containing protein</fullName>
    </recommendedName>
</protein>
<keyword evidence="4 9" id="KW-0812">Transmembrane</keyword>
<dbReference type="PANTHER" id="PTHR22950:SF692">
    <property type="entry name" value="TRANSMEMBRANE AMINO ACID TRANSPORTER FAMILY PROTEIN"/>
    <property type="match status" value="1"/>
</dbReference>
<keyword evidence="7 9" id="KW-0472">Membrane</keyword>
<feature type="transmembrane region" description="Helical" evidence="9">
    <location>
        <begin position="630"/>
        <end position="650"/>
    </location>
</feature>
<dbReference type="GO" id="GO:0015179">
    <property type="term" value="F:L-amino acid transmembrane transporter activity"/>
    <property type="evidence" value="ECO:0007669"/>
    <property type="project" value="TreeGrafter"/>
</dbReference>
<feature type="transmembrane region" description="Helical" evidence="9">
    <location>
        <begin position="523"/>
        <end position="542"/>
    </location>
</feature>
<proteinExistence type="inferred from homology"/>
<comment type="caution">
    <text evidence="11">The sequence shown here is derived from an EMBL/GenBank/DDBJ whole genome shotgun (WGS) entry which is preliminary data.</text>
</comment>
<dbReference type="EMBL" id="JAHCVI010000001">
    <property type="protein sequence ID" value="KAG7290508.1"/>
    <property type="molecule type" value="Genomic_DNA"/>
</dbReference>
<dbReference type="InterPro" id="IPR013057">
    <property type="entry name" value="AA_transpt_TM"/>
</dbReference>
<dbReference type="PANTHER" id="PTHR22950">
    <property type="entry name" value="AMINO ACID TRANSPORTER"/>
    <property type="match status" value="1"/>
</dbReference>
<feature type="transmembrane region" description="Helical" evidence="9">
    <location>
        <begin position="373"/>
        <end position="391"/>
    </location>
</feature>
<feature type="transmembrane region" description="Helical" evidence="9">
    <location>
        <begin position="397"/>
        <end position="418"/>
    </location>
</feature>
<evidence type="ECO:0000256" key="9">
    <source>
        <dbReference type="SAM" id="Phobius"/>
    </source>
</evidence>
<feature type="transmembrane region" description="Helical" evidence="9">
    <location>
        <begin position="465"/>
        <end position="486"/>
    </location>
</feature>
<accession>A0AAD4I300</accession>
<keyword evidence="3" id="KW-0813">Transport</keyword>
<feature type="transmembrane region" description="Helical" evidence="9">
    <location>
        <begin position="562"/>
        <end position="581"/>
    </location>
</feature>
<name>A0AAD4I300_9PEZI</name>
<keyword evidence="12" id="KW-1185">Reference proteome</keyword>
<evidence type="ECO:0000256" key="5">
    <source>
        <dbReference type="ARBA" id="ARBA00022970"/>
    </source>
</evidence>
<dbReference type="AlphaFoldDB" id="A0AAD4I300"/>
<evidence type="ECO:0000256" key="6">
    <source>
        <dbReference type="ARBA" id="ARBA00022989"/>
    </source>
</evidence>
<keyword evidence="5" id="KW-0029">Amino-acid transport</keyword>
<gene>
    <name evidence="11" type="ORF">NEMBOFW57_000510</name>
</gene>
<feature type="transmembrane region" description="Helical" evidence="9">
    <location>
        <begin position="656"/>
        <end position="677"/>
    </location>
</feature>
<evidence type="ECO:0000256" key="2">
    <source>
        <dbReference type="ARBA" id="ARBA00008066"/>
    </source>
</evidence>
<feature type="transmembrane region" description="Helical" evidence="9">
    <location>
        <begin position="689"/>
        <end position="710"/>
    </location>
</feature>
<comment type="subcellular location">
    <subcellularLocation>
        <location evidence="1">Membrane</location>
        <topology evidence="1">Multi-pass membrane protein</topology>
    </subcellularLocation>
</comment>
<dbReference type="GO" id="GO:0005774">
    <property type="term" value="C:vacuolar membrane"/>
    <property type="evidence" value="ECO:0007669"/>
    <property type="project" value="TreeGrafter"/>
</dbReference>
<keyword evidence="6 9" id="KW-1133">Transmembrane helix</keyword>
<feature type="compositionally biased region" description="Basic and acidic residues" evidence="8">
    <location>
        <begin position="178"/>
        <end position="187"/>
    </location>
</feature>
<sequence length="725" mass="78226">MTSRNQGNQSNQPNWDQYERGFSPHRQRLVVGNRSVQFENESLLGRSAGSNQDDEWPQQLRRRRSSITNRLTALTDLGGVNSIRSFTRSWQRAGFSEVIPQRPSFVFAPDQAPLAPGTAGDVSPYARSQQRDIETGSPSLLRQHLERPHAPGAPPRSESPEPSGTGHGGAGEPLYRQSSHDSREGKPLESGGGAEQLPPAFRVGSHATTSGGSIFAVAPHLAAPSIVGSYGSALDYGTIRSDGAAAGRGSMAQAAALWRQQQEVGGNVPDGELPPILVKEVEQDGKIVLAVEGQSTLPQTVFNSTNVLIPPESAHGHEVRRLDLRRDGLFVCAALTAWTANPGSVHGPGSQPHHLFGSRLHLVWPQRADRHELLFTLELLAACVALIVLFADSLDLLFPGFMTVTGWKIFCALILMPLNFLPLRLLSFTSIIGIFSCLLIVLILILDGLVKPNAPGSLIEPAKTYMFPANWLTLPLSFGLLMSPCIQDRQANFTLRGGHGVFPNIYRDMRHPYKYAQAVKTSFSFTFLLDATTAVAGLLMFGDDVRDEITSNILLEASYPRALTVLMCLCIGIIPLTKIPLNARPIVATLEVLLGLHQQSLAPTGDGGAGGDGTGWLVGRGAGFRGGMKVAIRVGVVVVFLGIAIVFPAFDSIMAFMGSALCFTICVTLPLAFYLKLFGHELSVRERVFAFSIMMLSFALSVVGTVWAFLPKSLIGAEPTEPALY</sequence>
<reference evidence="11" key="1">
    <citation type="submission" date="2023-02" db="EMBL/GenBank/DDBJ databases">
        <authorList>
            <person name="Palmer J.M."/>
        </authorList>
    </citation>
    <scope>NUCLEOTIDE SEQUENCE</scope>
    <source>
        <strain evidence="11">FW57</strain>
    </source>
</reference>
<dbReference type="Pfam" id="PF01490">
    <property type="entry name" value="Aa_trans"/>
    <property type="match status" value="1"/>
</dbReference>
<evidence type="ECO:0000313" key="12">
    <source>
        <dbReference type="Proteomes" id="UP001197093"/>
    </source>
</evidence>
<evidence type="ECO:0000256" key="1">
    <source>
        <dbReference type="ARBA" id="ARBA00004141"/>
    </source>
</evidence>
<feature type="domain" description="Amino acid transporter transmembrane" evidence="10">
    <location>
        <begin position="373"/>
        <end position="706"/>
    </location>
</feature>
<organism evidence="11 12">
    <name type="scientific">Staphylotrichum longicolle</name>
    <dbReference type="NCBI Taxonomy" id="669026"/>
    <lineage>
        <taxon>Eukaryota</taxon>
        <taxon>Fungi</taxon>
        <taxon>Dikarya</taxon>
        <taxon>Ascomycota</taxon>
        <taxon>Pezizomycotina</taxon>
        <taxon>Sordariomycetes</taxon>
        <taxon>Sordariomycetidae</taxon>
        <taxon>Sordariales</taxon>
        <taxon>Chaetomiaceae</taxon>
        <taxon>Staphylotrichum</taxon>
    </lineage>
</organism>
<evidence type="ECO:0000256" key="8">
    <source>
        <dbReference type="SAM" id="MobiDB-lite"/>
    </source>
</evidence>